<evidence type="ECO:0000313" key="9">
    <source>
        <dbReference type="EMBL" id="WPR90947.1"/>
    </source>
</evidence>
<dbReference type="GO" id="GO:0016491">
    <property type="term" value="F:oxidoreductase activity"/>
    <property type="evidence" value="ECO:0007669"/>
    <property type="project" value="UniProtKB-KW"/>
</dbReference>
<evidence type="ECO:0000256" key="1">
    <source>
        <dbReference type="ARBA" id="ARBA00006541"/>
    </source>
</evidence>
<organism evidence="9 10">
    <name type="scientific">Microbacterium rhizosphaerae</name>
    <dbReference type="NCBI Taxonomy" id="1678237"/>
    <lineage>
        <taxon>Bacteria</taxon>
        <taxon>Bacillati</taxon>
        <taxon>Actinomycetota</taxon>
        <taxon>Actinomycetes</taxon>
        <taxon>Micrococcales</taxon>
        <taxon>Microbacteriaceae</taxon>
        <taxon>Microbacterium</taxon>
    </lineage>
</organism>
<dbReference type="InterPro" id="IPR013118">
    <property type="entry name" value="Mannitol_DH_C"/>
</dbReference>
<dbReference type="Pfam" id="PF08125">
    <property type="entry name" value="Mannitol_dh_C"/>
    <property type="match status" value="1"/>
</dbReference>
<evidence type="ECO:0000259" key="8">
    <source>
        <dbReference type="Pfam" id="PF08125"/>
    </source>
</evidence>
<dbReference type="InterPro" id="IPR050988">
    <property type="entry name" value="Mannitol_DH/Oxidoreductase"/>
</dbReference>
<dbReference type="InterPro" id="IPR000669">
    <property type="entry name" value="Mannitol_DH"/>
</dbReference>
<name>A0ABZ0STI2_9MICO</name>
<evidence type="ECO:0000256" key="3">
    <source>
        <dbReference type="ARBA" id="ARBA00016219"/>
    </source>
</evidence>
<dbReference type="InterPro" id="IPR013131">
    <property type="entry name" value="Mannitol_DH_N"/>
</dbReference>
<dbReference type="RefSeq" id="WP_320943650.1">
    <property type="nucleotide sequence ID" value="NZ_BAABEU010000004.1"/>
</dbReference>
<evidence type="ECO:0000259" key="7">
    <source>
        <dbReference type="Pfam" id="PF01232"/>
    </source>
</evidence>
<feature type="domain" description="Mannitol dehydrogenase N-terminal" evidence="7">
    <location>
        <begin position="22"/>
        <end position="264"/>
    </location>
</feature>
<dbReference type="Gene3D" id="1.10.1040.10">
    <property type="entry name" value="N-(1-d-carboxylethyl)-l-norvaline Dehydrogenase, domain 2"/>
    <property type="match status" value="1"/>
</dbReference>
<dbReference type="InterPro" id="IPR023027">
    <property type="entry name" value="Mannitol_DH_CS"/>
</dbReference>
<dbReference type="SUPFAM" id="SSF48179">
    <property type="entry name" value="6-phosphogluconate dehydrogenase C-terminal domain-like"/>
    <property type="match status" value="1"/>
</dbReference>
<dbReference type="InterPro" id="IPR013328">
    <property type="entry name" value="6PGD_dom2"/>
</dbReference>
<dbReference type="SUPFAM" id="SSF51735">
    <property type="entry name" value="NAD(P)-binding Rossmann-fold domains"/>
    <property type="match status" value="1"/>
</dbReference>
<dbReference type="PANTHER" id="PTHR43362:SF1">
    <property type="entry name" value="MANNITOL DEHYDROGENASE 2-RELATED"/>
    <property type="match status" value="1"/>
</dbReference>
<protein>
    <recommendedName>
        <fullName evidence="3">Mannitol-1-phosphate 5-dehydrogenase</fullName>
        <ecNumber evidence="2">1.1.1.17</ecNumber>
    </recommendedName>
</protein>
<evidence type="ECO:0000256" key="2">
    <source>
        <dbReference type="ARBA" id="ARBA00012939"/>
    </source>
</evidence>
<evidence type="ECO:0000256" key="4">
    <source>
        <dbReference type="ARBA" id="ARBA00023002"/>
    </source>
</evidence>
<proteinExistence type="inferred from homology"/>
<keyword evidence="5" id="KW-0520">NAD</keyword>
<dbReference type="EC" id="1.1.1.17" evidence="2"/>
<dbReference type="Proteomes" id="UP001323798">
    <property type="component" value="Chromosome"/>
</dbReference>
<keyword evidence="4 9" id="KW-0560">Oxidoreductase</keyword>
<gene>
    <name evidence="9" type="ORF">SM116_06545</name>
</gene>
<evidence type="ECO:0000313" key="10">
    <source>
        <dbReference type="Proteomes" id="UP001323798"/>
    </source>
</evidence>
<accession>A0ABZ0STI2</accession>
<comment type="similarity">
    <text evidence="1">Belongs to the mannitol dehydrogenase family.</text>
</comment>
<dbReference type="PROSITE" id="PS00974">
    <property type="entry name" value="MANNITOL_DHGENASE"/>
    <property type="match status" value="1"/>
</dbReference>
<reference evidence="9 10" key="1">
    <citation type="submission" date="2023-11" db="EMBL/GenBank/DDBJ databases">
        <title>Genome sequence of Microbacterium rhizosphaerae KACC 19337.</title>
        <authorList>
            <person name="Choi H."/>
            <person name="Kim S."/>
            <person name="Kim Y."/>
            <person name="Kwon S.-W."/>
            <person name="Heo J."/>
        </authorList>
    </citation>
    <scope>NUCLEOTIDE SEQUENCE [LARGE SCALE GENOMIC DNA]</scope>
    <source>
        <strain evidence="9 10">KACC 19337</strain>
    </source>
</reference>
<dbReference type="InterPro" id="IPR036291">
    <property type="entry name" value="NAD(P)-bd_dom_sf"/>
</dbReference>
<keyword evidence="10" id="KW-1185">Reference proteome</keyword>
<sequence>MTAATIQQAYRAQARALRPPARIVHLGLGGFHRAHQAWYTAHAANSSDWGIHAFTGRSRELADRLAAQDGLYTLVTRDAMADRMSIVDSIVRVGTAAEPRAFAAAVADRQTSIVSLTITEPAYGLTANGDLDAATLADIDAIRRRVAPSTAIGRLAAGVMLRRTAHGSPLTLLSCDNIPSNGIVLRQALSAIIEAVDPAATGWLAENVTFPSSSVDRITPHTDATESARVERLAGWIDAVPVVTEPFSDWVIAGDFADGRPAWETAGARFVADVEPWERRKLWLLNGAHTILAAVGLRRGCTTVAEAVSDAAILAVVEGFWDEASRHLPGLQLEQYRADLLQRFANPRIAHRLEQINEHSETKARLRLVPVALAERAAGRSAAGTARALAGWIAGELDRGAADPATLLHRLSPPLAADTSFRHLVEALVADPTGILNGASA</sequence>
<dbReference type="EMBL" id="CP139368">
    <property type="protein sequence ID" value="WPR90947.1"/>
    <property type="molecule type" value="Genomic_DNA"/>
</dbReference>
<dbReference type="Gene3D" id="3.40.50.720">
    <property type="entry name" value="NAD(P)-binding Rossmann-like Domain"/>
    <property type="match status" value="1"/>
</dbReference>
<dbReference type="Pfam" id="PF01232">
    <property type="entry name" value="Mannitol_dh"/>
    <property type="match status" value="1"/>
</dbReference>
<comment type="catalytic activity">
    <reaction evidence="6">
        <text>D-mannitol 1-phosphate + NAD(+) = beta-D-fructose 6-phosphate + NADH + H(+)</text>
        <dbReference type="Rhea" id="RHEA:19661"/>
        <dbReference type="ChEBI" id="CHEBI:15378"/>
        <dbReference type="ChEBI" id="CHEBI:57540"/>
        <dbReference type="ChEBI" id="CHEBI:57634"/>
        <dbReference type="ChEBI" id="CHEBI:57945"/>
        <dbReference type="ChEBI" id="CHEBI:61381"/>
        <dbReference type="EC" id="1.1.1.17"/>
    </reaction>
</comment>
<dbReference type="PRINTS" id="PR00084">
    <property type="entry name" value="MTLDHDRGNASE"/>
</dbReference>
<dbReference type="PANTHER" id="PTHR43362">
    <property type="entry name" value="MANNITOL DEHYDROGENASE DSF1-RELATED"/>
    <property type="match status" value="1"/>
</dbReference>
<feature type="domain" description="Mannitol dehydrogenase C-terminal" evidence="8">
    <location>
        <begin position="273"/>
        <end position="393"/>
    </location>
</feature>
<evidence type="ECO:0000256" key="5">
    <source>
        <dbReference type="ARBA" id="ARBA00023027"/>
    </source>
</evidence>
<dbReference type="InterPro" id="IPR008927">
    <property type="entry name" value="6-PGluconate_DH-like_C_sf"/>
</dbReference>
<evidence type="ECO:0000256" key="6">
    <source>
        <dbReference type="ARBA" id="ARBA00048615"/>
    </source>
</evidence>